<keyword evidence="4 6" id="KW-0648">Protein biosynthesis</keyword>
<accession>A0ABT4ICS1</accession>
<dbReference type="InterPro" id="IPR009060">
    <property type="entry name" value="UBA-like_sf"/>
</dbReference>
<reference evidence="10" key="1">
    <citation type="submission" date="2022-10" db="EMBL/GenBank/DDBJ databases">
        <title>Genome sequence of Actinomyces israelii ATCC 10048.</title>
        <authorList>
            <person name="Watt R.M."/>
            <person name="Tong W.M."/>
        </authorList>
    </citation>
    <scope>NUCLEOTIDE SEQUENCE</scope>
    <source>
        <strain evidence="10">ATCC 10048</strain>
    </source>
</reference>
<dbReference type="CDD" id="cd14275">
    <property type="entry name" value="UBA_EF-Ts"/>
    <property type="match status" value="1"/>
</dbReference>
<evidence type="ECO:0000259" key="9">
    <source>
        <dbReference type="Pfam" id="PF00889"/>
    </source>
</evidence>
<dbReference type="Gene3D" id="1.10.8.10">
    <property type="entry name" value="DNA helicase RuvA subunit, C-terminal domain"/>
    <property type="match status" value="1"/>
</dbReference>
<keyword evidence="11" id="KW-1185">Reference proteome</keyword>
<dbReference type="PANTHER" id="PTHR11741:SF0">
    <property type="entry name" value="ELONGATION FACTOR TS, MITOCHONDRIAL"/>
    <property type="match status" value="1"/>
</dbReference>
<evidence type="ECO:0000256" key="1">
    <source>
        <dbReference type="ARBA" id="ARBA00005532"/>
    </source>
</evidence>
<comment type="caution">
    <text evidence="10">The sequence shown here is derived from an EMBL/GenBank/DDBJ whole genome shotgun (WGS) entry which is preliminary data.</text>
</comment>
<dbReference type="Gene3D" id="3.30.479.20">
    <property type="entry name" value="Elongation factor Ts, dimerisation domain"/>
    <property type="match status" value="2"/>
</dbReference>
<dbReference type="PROSITE" id="PS01127">
    <property type="entry name" value="EF_TS_2"/>
    <property type="match status" value="1"/>
</dbReference>
<evidence type="ECO:0000256" key="6">
    <source>
        <dbReference type="HAMAP-Rule" id="MF_00050"/>
    </source>
</evidence>
<evidence type="ECO:0000256" key="4">
    <source>
        <dbReference type="ARBA" id="ARBA00022917"/>
    </source>
</evidence>
<gene>
    <name evidence="6 10" type="primary">tsf</name>
    <name evidence="10" type="ORF">OHJ16_16035</name>
</gene>
<evidence type="ECO:0000256" key="7">
    <source>
        <dbReference type="RuleBase" id="RU000642"/>
    </source>
</evidence>
<evidence type="ECO:0000256" key="3">
    <source>
        <dbReference type="ARBA" id="ARBA00022768"/>
    </source>
</evidence>
<dbReference type="InterPro" id="IPR036402">
    <property type="entry name" value="EF-Ts_dimer_sf"/>
</dbReference>
<dbReference type="InterPro" id="IPR001816">
    <property type="entry name" value="Transl_elong_EFTs/EF1B"/>
</dbReference>
<dbReference type="GO" id="GO:0003746">
    <property type="term" value="F:translation elongation factor activity"/>
    <property type="evidence" value="ECO:0007669"/>
    <property type="project" value="UniProtKB-KW"/>
</dbReference>
<proteinExistence type="inferred from homology"/>
<evidence type="ECO:0000256" key="5">
    <source>
        <dbReference type="ARBA" id="ARBA00025453"/>
    </source>
</evidence>
<comment type="subcellular location">
    <subcellularLocation>
        <location evidence="6 8">Cytoplasm</location>
    </subcellularLocation>
</comment>
<name>A0ABT4ICS1_9ACTO</name>
<dbReference type="NCBIfam" id="TIGR00116">
    <property type="entry name" value="tsf"/>
    <property type="match status" value="1"/>
</dbReference>
<sequence>MAKYTTADIKALREKTGAGMLDVKKALEEADGDAEKAIEIIRVKGLKGIAKREGRSATAGLIAAKVVEATDGTGGQVGVLVEVNAETDFVAKNQKFIDFAAKVLDAAVDSGAETVEELAGVATGGSTVKELTDSMQAVIGEKIVVRRVGRLAAPRVETYLHRTNPDLPAQVAVLVGTDEAAAEVAHDVAMHVAAYSPLYLTREDVPAETIAKERAIAEETTRAEGKPEKAVPRIVEGRLNGYFKENCLVDQPYAKDPKTTVGKVVKATGGSLTGFVRFRVGA</sequence>
<keyword evidence="3 6" id="KW-0251">Elongation factor</keyword>
<dbReference type="SUPFAM" id="SSF54713">
    <property type="entry name" value="Elongation factor Ts (EF-Ts), dimerisation domain"/>
    <property type="match status" value="2"/>
</dbReference>
<dbReference type="Gene3D" id="1.10.286.20">
    <property type="match status" value="1"/>
</dbReference>
<dbReference type="Proteomes" id="UP001072034">
    <property type="component" value="Unassembled WGS sequence"/>
</dbReference>
<evidence type="ECO:0000313" key="10">
    <source>
        <dbReference type="EMBL" id="MCZ0859541.1"/>
    </source>
</evidence>
<dbReference type="InterPro" id="IPR018101">
    <property type="entry name" value="Transl_elong_Ts_CS"/>
</dbReference>
<dbReference type="RefSeq" id="WP_043560858.1">
    <property type="nucleotide sequence ID" value="NZ_CP124548.1"/>
</dbReference>
<evidence type="ECO:0000256" key="2">
    <source>
        <dbReference type="ARBA" id="ARBA00016956"/>
    </source>
</evidence>
<dbReference type="HAMAP" id="MF_00050">
    <property type="entry name" value="EF_Ts"/>
    <property type="match status" value="1"/>
</dbReference>
<keyword evidence="6" id="KW-0963">Cytoplasm</keyword>
<feature type="domain" description="Translation elongation factor EFTs/EF1B dimerisation" evidence="9">
    <location>
        <begin position="78"/>
        <end position="281"/>
    </location>
</feature>
<comment type="similarity">
    <text evidence="1 6 7">Belongs to the EF-Ts family.</text>
</comment>
<comment type="function">
    <text evidence="5 6 7">Associates with the EF-Tu.GDP complex and induces the exchange of GDP to GTP. It remains bound to the aminoacyl-tRNA.EF-Tu.GTP complex up to the GTP hydrolysis stage on the ribosome.</text>
</comment>
<dbReference type="PROSITE" id="PS01126">
    <property type="entry name" value="EF_TS_1"/>
    <property type="match status" value="1"/>
</dbReference>
<organism evidence="10 11">
    <name type="scientific">Actinomyces israelii</name>
    <dbReference type="NCBI Taxonomy" id="1659"/>
    <lineage>
        <taxon>Bacteria</taxon>
        <taxon>Bacillati</taxon>
        <taxon>Actinomycetota</taxon>
        <taxon>Actinomycetes</taxon>
        <taxon>Actinomycetales</taxon>
        <taxon>Actinomycetaceae</taxon>
        <taxon>Actinomyces</taxon>
    </lineage>
</organism>
<dbReference type="SUPFAM" id="SSF46934">
    <property type="entry name" value="UBA-like"/>
    <property type="match status" value="1"/>
</dbReference>
<dbReference type="EMBL" id="JAPTMY010000062">
    <property type="protein sequence ID" value="MCZ0859541.1"/>
    <property type="molecule type" value="Genomic_DNA"/>
</dbReference>
<evidence type="ECO:0000256" key="8">
    <source>
        <dbReference type="RuleBase" id="RU000643"/>
    </source>
</evidence>
<feature type="region of interest" description="Involved in Mg(2+) ion dislocation from EF-Tu" evidence="6">
    <location>
        <begin position="87"/>
        <end position="90"/>
    </location>
</feature>
<evidence type="ECO:0000313" key="11">
    <source>
        <dbReference type="Proteomes" id="UP001072034"/>
    </source>
</evidence>
<dbReference type="Pfam" id="PF00889">
    <property type="entry name" value="EF_TS"/>
    <property type="match status" value="1"/>
</dbReference>
<dbReference type="PANTHER" id="PTHR11741">
    <property type="entry name" value="ELONGATION FACTOR TS"/>
    <property type="match status" value="1"/>
</dbReference>
<protein>
    <recommendedName>
        <fullName evidence="2 6">Elongation factor Ts</fullName>
        <shortName evidence="6">EF-Ts</shortName>
    </recommendedName>
</protein>
<dbReference type="InterPro" id="IPR014039">
    <property type="entry name" value="Transl_elong_EFTs/EF1B_dimer"/>
</dbReference>